<reference evidence="2" key="2">
    <citation type="submission" date="2014-05" db="EMBL/GenBank/DDBJ databases">
        <title>The genome and life-stage specific transcriptomes of Globodera pallida elucidate key aspects of plant parasitism by a cyst nematode.</title>
        <authorList>
            <person name="Cotton J.A."/>
            <person name="Lilley C.J."/>
            <person name="Jones L.M."/>
            <person name="Kikuchi T."/>
            <person name="Reid A.J."/>
            <person name="Thorpe P."/>
            <person name="Tsai I.J."/>
            <person name="Beasley H."/>
            <person name="Blok V."/>
            <person name="Cock P.J.A."/>
            <person name="Van den Akker S.E."/>
            <person name="Holroyd N."/>
            <person name="Hunt M."/>
            <person name="Mantelin S."/>
            <person name="Naghra H."/>
            <person name="Pain A."/>
            <person name="Palomares-Rius J.E."/>
            <person name="Zarowiecki M."/>
            <person name="Berriman M."/>
            <person name="Jones J.T."/>
            <person name="Urwin P.E."/>
        </authorList>
    </citation>
    <scope>NUCLEOTIDE SEQUENCE [LARGE SCALE GENOMIC DNA]</scope>
    <source>
        <strain evidence="2">Lindley</strain>
    </source>
</reference>
<feature type="region of interest" description="Disordered" evidence="1">
    <location>
        <begin position="468"/>
        <end position="500"/>
    </location>
</feature>
<dbReference type="AlphaFoldDB" id="A0A183C364"/>
<dbReference type="WBParaSite" id="GPLIN_000730800">
    <property type="protein sequence ID" value="GPLIN_000730800"/>
    <property type="gene ID" value="GPLIN_000730800"/>
</dbReference>
<name>A0A183C364_GLOPA</name>
<reference evidence="3" key="3">
    <citation type="submission" date="2016-06" db="UniProtKB">
        <authorList>
            <consortium name="WormBaseParasite"/>
        </authorList>
    </citation>
    <scope>IDENTIFICATION</scope>
</reference>
<keyword evidence="2" id="KW-1185">Reference proteome</keyword>
<evidence type="ECO:0000313" key="2">
    <source>
        <dbReference type="Proteomes" id="UP000050741"/>
    </source>
</evidence>
<organism evidence="2 3">
    <name type="scientific">Globodera pallida</name>
    <name type="common">Potato cyst nematode worm</name>
    <name type="synonym">Heterodera pallida</name>
    <dbReference type="NCBI Taxonomy" id="36090"/>
    <lineage>
        <taxon>Eukaryota</taxon>
        <taxon>Metazoa</taxon>
        <taxon>Ecdysozoa</taxon>
        <taxon>Nematoda</taxon>
        <taxon>Chromadorea</taxon>
        <taxon>Rhabditida</taxon>
        <taxon>Tylenchina</taxon>
        <taxon>Tylenchomorpha</taxon>
        <taxon>Tylenchoidea</taxon>
        <taxon>Heteroderidae</taxon>
        <taxon>Heteroderinae</taxon>
        <taxon>Globodera</taxon>
    </lineage>
</organism>
<reference evidence="2" key="1">
    <citation type="submission" date="2013-12" db="EMBL/GenBank/DDBJ databases">
        <authorList>
            <person name="Aslett M."/>
        </authorList>
    </citation>
    <scope>NUCLEOTIDE SEQUENCE [LARGE SCALE GENOMIC DNA]</scope>
    <source>
        <strain evidence="2">Lindley</strain>
    </source>
</reference>
<protein>
    <submittedName>
        <fullName evidence="3">SGNH_hydro domain-containing protein</fullName>
    </submittedName>
</protein>
<evidence type="ECO:0000313" key="3">
    <source>
        <dbReference type="WBParaSite" id="GPLIN_000730800"/>
    </source>
</evidence>
<evidence type="ECO:0000256" key="1">
    <source>
        <dbReference type="SAM" id="MobiDB-lite"/>
    </source>
</evidence>
<feature type="compositionally biased region" description="Basic and acidic residues" evidence="1">
    <location>
        <begin position="468"/>
        <end position="483"/>
    </location>
</feature>
<proteinExistence type="predicted"/>
<dbReference type="Proteomes" id="UP000050741">
    <property type="component" value="Unassembled WGS sequence"/>
</dbReference>
<sequence>MRTAPTHGSPAVTQASSILGSEEVRRRLMATEHQQNVIDLNDALNLEEHALLDYNGIQFLNFDILPERHRTTLHCEMLVMRTEIRSIISRHNRHQQGHRISSNKIASSCKKKQPNAFCHGVQLESETTKFLERELTEGKEVKSQHDVEADAMLDGGAQISLIGAKFVYELIKNRGLDLRKAEFTTARIAEVNGQRLKCFGVITLPISRKGELGFLLYNSVNMEMIEFEKYSRTIRHHLSPHHLMFWDKRSRSHPSAGAEVNRRFAGSRKEAVGGALWTSRLFDGESEGRIGVAQTHFVTSPRVVVGDSSAKQLLDLWPTAQFIGSEEGSVGDVIRAFDCVALSTKVQIVILMVGRDALMRGETAESVMERVGRLIQMCAQNRHVKFFWLPPPFIRDRQVEHDILVEKLREYFEDARGNVRFLATTAPGRSLLEIWRYGNGYNTDHVTANGKMREKGLHMLKAWLRRVPEGEGKSREKKLDEAKTGTSGQSRRHSSRPEQTLFTAEHCRALSAERPGLRLTRIGAPPLIVTSSAPFGCRMPTVERRSAEDIARHRPRTC</sequence>
<accession>A0A183C364</accession>